<feature type="domain" description="Discoidin" evidence="8">
    <location>
        <begin position="22"/>
        <end position="77"/>
    </location>
</feature>
<dbReference type="Pfam" id="PF21114">
    <property type="entry name" value="DDR1-2_DS-like"/>
    <property type="match status" value="1"/>
</dbReference>
<organism evidence="9 10">
    <name type="scientific">Pseudolycoriella hygida</name>
    <dbReference type="NCBI Taxonomy" id="35572"/>
    <lineage>
        <taxon>Eukaryota</taxon>
        <taxon>Metazoa</taxon>
        <taxon>Ecdysozoa</taxon>
        <taxon>Arthropoda</taxon>
        <taxon>Hexapoda</taxon>
        <taxon>Insecta</taxon>
        <taxon>Pterygota</taxon>
        <taxon>Neoptera</taxon>
        <taxon>Endopterygota</taxon>
        <taxon>Diptera</taxon>
        <taxon>Nematocera</taxon>
        <taxon>Sciaroidea</taxon>
        <taxon>Sciaridae</taxon>
        <taxon>Pseudolycoriella</taxon>
    </lineage>
</organism>
<protein>
    <submittedName>
        <fullName evidence="9">Discoidin domain-containing receptor 2</fullName>
    </submittedName>
</protein>
<evidence type="ECO:0000256" key="3">
    <source>
        <dbReference type="ARBA" id="ARBA00022729"/>
    </source>
</evidence>
<dbReference type="AlphaFoldDB" id="A0A9Q0NB20"/>
<keyword evidence="2" id="KW-0812">Transmembrane</keyword>
<evidence type="ECO:0000256" key="5">
    <source>
        <dbReference type="ARBA" id="ARBA00023136"/>
    </source>
</evidence>
<evidence type="ECO:0000256" key="4">
    <source>
        <dbReference type="ARBA" id="ARBA00022989"/>
    </source>
</evidence>
<keyword evidence="3" id="KW-0732">Signal</keyword>
<evidence type="ECO:0000256" key="2">
    <source>
        <dbReference type="ARBA" id="ARBA00022692"/>
    </source>
</evidence>
<keyword evidence="6" id="KW-1015">Disulfide bond</keyword>
<comment type="caution">
    <text evidence="9">The sequence shown here is derived from an EMBL/GenBank/DDBJ whole genome shotgun (WGS) entry which is preliminary data.</text>
</comment>
<keyword evidence="5" id="KW-0472">Membrane</keyword>
<dbReference type="Gene3D" id="2.60.120.1190">
    <property type="match status" value="1"/>
</dbReference>
<gene>
    <name evidence="9" type="primary">DDR2_1</name>
    <name evidence="9" type="ORF">Bhyg_01457</name>
</gene>
<keyword evidence="7" id="KW-0325">Glycoprotein</keyword>
<evidence type="ECO:0000259" key="8">
    <source>
        <dbReference type="Pfam" id="PF21114"/>
    </source>
</evidence>
<keyword evidence="9" id="KW-0675">Receptor</keyword>
<keyword evidence="4" id="KW-1133">Transmembrane helix</keyword>
<name>A0A9Q0NB20_9DIPT</name>
<dbReference type="GO" id="GO:0016020">
    <property type="term" value="C:membrane"/>
    <property type="evidence" value="ECO:0007669"/>
    <property type="project" value="UniProtKB-SubCell"/>
</dbReference>
<accession>A0A9Q0NB20</accession>
<evidence type="ECO:0000256" key="1">
    <source>
        <dbReference type="ARBA" id="ARBA00004479"/>
    </source>
</evidence>
<keyword evidence="10" id="KW-1185">Reference proteome</keyword>
<comment type="subcellular location">
    <subcellularLocation>
        <location evidence="1">Membrane</location>
        <topology evidence="1">Single-pass type I membrane protein</topology>
    </subcellularLocation>
</comment>
<dbReference type="EMBL" id="WJQU01000001">
    <property type="protein sequence ID" value="KAJ6646246.1"/>
    <property type="molecule type" value="Genomic_DNA"/>
</dbReference>
<evidence type="ECO:0000256" key="7">
    <source>
        <dbReference type="ARBA" id="ARBA00023180"/>
    </source>
</evidence>
<reference evidence="9" key="1">
    <citation type="submission" date="2022-07" db="EMBL/GenBank/DDBJ databases">
        <authorList>
            <person name="Trinca V."/>
            <person name="Uliana J.V.C."/>
            <person name="Torres T.T."/>
            <person name="Ward R.J."/>
            <person name="Monesi N."/>
        </authorList>
    </citation>
    <scope>NUCLEOTIDE SEQUENCE</scope>
    <source>
        <strain evidence="9">HSMRA1968</strain>
        <tissue evidence="9">Whole embryos</tissue>
    </source>
</reference>
<evidence type="ECO:0000313" key="9">
    <source>
        <dbReference type="EMBL" id="KAJ6646246.1"/>
    </source>
</evidence>
<sequence length="85" mass="9904">MQDILITTFVAIIKKAQEALTKYRESRYEWVGWRNDTLGMAGKPVEMVFEFDSVRNFSAMILHTNNMFSKDVQAVSDCYTPRCMQ</sequence>
<evidence type="ECO:0000313" key="10">
    <source>
        <dbReference type="Proteomes" id="UP001151699"/>
    </source>
</evidence>
<evidence type="ECO:0000256" key="6">
    <source>
        <dbReference type="ARBA" id="ARBA00023157"/>
    </source>
</evidence>
<dbReference type="OrthoDB" id="8026820at2759"/>
<proteinExistence type="predicted"/>
<dbReference type="InterPro" id="IPR048525">
    <property type="entry name" value="DDR1-2_DS-like"/>
</dbReference>
<dbReference type="Proteomes" id="UP001151699">
    <property type="component" value="Chromosome A"/>
</dbReference>